<keyword evidence="2" id="KW-1015">Disulfide bond</keyword>
<evidence type="ECO:0000259" key="4">
    <source>
        <dbReference type="PROSITE" id="PS51352"/>
    </source>
</evidence>
<dbReference type="PROSITE" id="PS51352">
    <property type="entry name" value="THIOREDOXIN_2"/>
    <property type="match status" value="1"/>
</dbReference>
<dbReference type="PRINTS" id="PR00421">
    <property type="entry name" value="THIOREDOXIN"/>
</dbReference>
<dbReference type="InterPro" id="IPR036249">
    <property type="entry name" value="Thioredoxin-like_sf"/>
</dbReference>
<evidence type="ECO:0000256" key="2">
    <source>
        <dbReference type="ARBA" id="ARBA00023157"/>
    </source>
</evidence>
<protein>
    <submittedName>
        <fullName evidence="5">Thioredoxin H-type</fullName>
    </submittedName>
</protein>
<name>A0A438K236_VITVI</name>
<dbReference type="SUPFAM" id="SSF52833">
    <property type="entry name" value="Thioredoxin-like"/>
    <property type="match status" value="1"/>
</dbReference>
<comment type="caution">
    <text evidence="5">The sequence shown here is derived from an EMBL/GenBank/DDBJ whole genome shotgun (WGS) entry which is preliminary data.</text>
</comment>
<dbReference type="InterPro" id="IPR017937">
    <property type="entry name" value="Thioredoxin_CS"/>
</dbReference>
<evidence type="ECO:0000256" key="1">
    <source>
        <dbReference type="ARBA" id="ARBA00022982"/>
    </source>
</evidence>
<accession>A0A438K236</accession>
<dbReference type="CDD" id="cd02947">
    <property type="entry name" value="TRX_family"/>
    <property type="match status" value="1"/>
</dbReference>
<gene>
    <name evidence="5" type="primary">TRXH</name>
    <name evidence="5" type="ORF">CK203_008017</name>
</gene>
<reference evidence="5 6" key="1">
    <citation type="journal article" date="2018" name="PLoS Genet.">
        <title>Population sequencing reveals clonal diversity and ancestral inbreeding in the grapevine cultivar Chardonnay.</title>
        <authorList>
            <person name="Roach M.J."/>
            <person name="Johnson D.L."/>
            <person name="Bohlmann J."/>
            <person name="van Vuuren H.J."/>
            <person name="Jones S.J."/>
            <person name="Pretorius I.S."/>
            <person name="Schmidt S.A."/>
            <person name="Borneman A.R."/>
        </authorList>
    </citation>
    <scope>NUCLEOTIDE SEQUENCE [LARGE SCALE GENOMIC DNA]</scope>
    <source>
        <strain evidence="6">cv. Chardonnay</strain>
        <tissue evidence="5">Leaf</tissue>
    </source>
</reference>
<dbReference type="InterPro" id="IPR013766">
    <property type="entry name" value="Thioredoxin_domain"/>
</dbReference>
<evidence type="ECO:0000313" key="5">
    <source>
        <dbReference type="EMBL" id="RVX15249.1"/>
    </source>
</evidence>
<organism evidence="5 6">
    <name type="scientific">Vitis vinifera</name>
    <name type="common">Grape</name>
    <dbReference type="NCBI Taxonomy" id="29760"/>
    <lineage>
        <taxon>Eukaryota</taxon>
        <taxon>Viridiplantae</taxon>
        <taxon>Streptophyta</taxon>
        <taxon>Embryophyta</taxon>
        <taxon>Tracheophyta</taxon>
        <taxon>Spermatophyta</taxon>
        <taxon>Magnoliopsida</taxon>
        <taxon>eudicotyledons</taxon>
        <taxon>Gunneridae</taxon>
        <taxon>Pentapetalae</taxon>
        <taxon>rosids</taxon>
        <taxon>Vitales</taxon>
        <taxon>Vitaceae</taxon>
        <taxon>Viteae</taxon>
        <taxon>Vitis</taxon>
    </lineage>
</organism>
<dbReference type="FunFam" id="3.40.30.10:FF:000245">
    <property type="entry name" value="Thioredoxin"/>
    <property type="match status" value="1"/>
</dbReference>
<dbReference type="PANTHER" id="PTHR10438:SF425">
    <property type="entry name" value="THIOREDOXIN H1"/>
    <property type="match status" value="1"/>
</dbReference>
<keyword evidence="1" id="KW-0249">Electron transport</keyword>
<evidence type="ECO:0000313" key="6">
    <source>
        <dbReference type="Proteomes" id="UP000288805"/>
    </source>
</evidence>
<evidence type="ECO:0000256" key="3">
    <source>
        <dbReference type="ARBA" id="ARBA00023284"/>
    </source>
</evidence>
<sequence>MAEEGQVVGCHSVESWKEQFQHGIESKKLVFYFIFGSVNSITDVSNLWAVSRVAGSFRIVFTPIWFKANMSKQVVVDFTASWCGPCRVISPFLAELAKKMPNVIFLKVDVDELETVAKEWEVEAMPTFLFVKEGNVVDKVVGAKREELVQKTEKHATA</sequence>
<dbReference type="Proteomes" id="UP000288805">
    <property type="component" value="Unassembled WGS sequence"/>
</dbReference>
<dbReference type="InterPro" id="IPR050620">
    <property type="entry name" value="Thioredoxin_H-type-like"/>
</dbReference>
<dbReference type="Pfam" id="PF00085">
    <property type="entry name" value="Thioredoxin"/>
    <property type="match status" value="1"/>
</dbReference>
<dbReference type="Gene3D" id="3.40.30.10">
    <property type="entry name" value="Glutaredoxin"/>
    <property type="match status" value="1"/>
</dbReference>
<keyword evidence="1" id="KW-0813">Transport</keyword>
<dbReference type="AlphaFoldDB" id="A0A438K236"/>
<dbReference type="PROSITE" id="PS00194">
    <property type="entry name" value="THIOREDOXIN_1"/>
    <property type="match status" value="1"/>
</dbReference>
<dbReference type="PANTHER" id="PTHR10438">
    <property type="entry name" value="THIOREDOXIN"/>
    <property type="match status" value="1"/>
</dbReference>
<keyword evidence="3" id="KW-0676">Redox-active center</keyword>
<proteinExistence type="predicted"/>
<dbReference type="EMBL" id="QGNW01000019">
    <property type="protein sequence ID" value="RVX15249.1"/>
    <property type="molecule type" value="Genomic_DNA"/>
</dbReference>
<feature type="domain" description="Thioredoxin" evidence="4">
    <location>
        <begin position="39"/>
        <end position="157"/>
    </location>
</feature>